<dbReference type="Pfam" id="PF00083">
    <property type="entry name" value="Sugar_tr"/>
    <property type="match status" value="1"/>
</dbReference>
<feature type="transmembrane region" description="Helical" evidence="8">
    <location>
        <begin position="327"/>
        <end position="344"/>
    </location>
</feature>
<dbReference type="PRINTS" id="PR00171">
    <property type="entry name" value="SUGRTRNSPORT"/>
</dbReference>
<dbReference type="EMBL" id="NKCI01000010">
    <property type="protein sequence ID" value="RSL70340.1"/>
    <property type="molecule type" value="Genomic_DNA"/>
</dbReference>
<feature type="transmembrane region" description="Helical" evidence="8">
    <location>
        <begin position="356"/>
        <end position="383"/>
    </location>
</feature>
<comment type="similarity">
    <text evidence="2 7">Belongs to the major facilitator superfamily. Sugar transporter (TC 2.A.1.1) family.</text>
</comment>
<name>A0A428QYH6_9HYPO</name>
<dbReference type="InterPro" id="IPR005828">
    <property type="entry name" value="MFS_sugar_transport-like"/>
</dbReference>
<dbReference type="PANTHER" id="PTHR48022">
    <property type="entry name" value="PLASTIDIC GLUCOSE TRANSPORTER 4"/>
    <property type="match status" value="1"/>
</dbReference>
<feature type="transmembrane region" description="Helical" evidence="8">
    <location>
        <begin position="300"/>
        <end position="318"/>
    </location>
</feature>
<feature type="domain" description="Major facilitator superfamily (MFS) profile" evidence="9">
    <location>
        <begin position="9"/>
        <end position="450"/>
    </location>
</feature>
<dbReference type="InterPro" id="IPR005829">
    <property type="entry name" value="Sugar_transporter_CS"/>
</dbReference>
<keyword evidence="4 8" id="KW-0812">Transmembrane</keyword>
<dbReference type="PROSITE" id="PS00217">
    <property type="entry name" value="SUGAR_TRANSPORT_2"/>
    <property type="match status" value="1"/>
</dbReference>
<sequence>MGKAYNIGLACFAAIGSFLFGYDSGVMTDVIASKNFLNFFDTTDTSPIVGAINSTFNGGAVFGALFGGVIMDKYGRKMTIGIGALICTVGGVLQAAAYHLAMMLIGRIIAGFAIGLLSMSVPVYQSECASPKNRGLIVGLAQQMIGVGFIVSTWIGYGSHHMGDHSSFQWRFPLAFQALPSALLCVGMMWLPETPRHLIASDRLEEGMKILRKLHYDGSNDDWVKAEFQEIKMTIDAEKAATAPGWLVMFQVPQWRKRLALGTLVQVFTQFTGINVIGYYQTIMYESLGFTGSKKLLVAGIYNCCGPIANLFFITFIADRIGRKRPLIYGILAITVALICESAINSQNVDGEKTGLSIAGVAFLFCVTIIFSLSFGPVSWTYMAEIMPYQIRGKGCAFATGIGNWLVATFWAQVSPYGLKELGWKFYFLFVAWNLVITLPVLLFFFRETKGLSLEEIDLMFGDRALGNLPNDIEKSAVMGTTSLAHEEEPQKTTA</sequence>
<dbReference type="PANTHER" id="PTHR48022:SF80">
    <property type="entry name" value="SUGAR TRANSPORTER, PUTATIVE (AFU_ORTHOLOGUE AFUA_3G12170)-RELATED"/>
    <property type="match status" value="1"/>
</dbReference>
<dbReference type="Gene3D" id="1.20.1250.20">
    <property type="entry name" value="MFS general substrate transporter like domains"/>
    <property type="match status" value="1"/>
</dbReference>
<dbReference type="InterPro" id="IPR050360">
    <property type="entry name" value="MFS_Sugar_Transporters"/>
</dbReference>
<dbReference type="AlphaFoldDB" id="A0A428QYH6"/>
<dbReference type="SUPFAM" id="SSF103473">
    <property type="entry name" value="MFS general substrate transporter"/>
    <property type="match status" value="1"/>
</dbReference>
<evidence type="ECO:0000256" key="5">
    <source>
        <dbReference type="ARBA" id="ARBA00022989"/>
    </source>
</evidence>
<proteinExistence type="inferred from homology"/>
<keyword evidence="11" id="KW-1185">Reference proteome</keyword>
<keyword evidence="3 7" id="KW-0813">Transport</keyword>
<feature type="transmembrane region" description="Helical" evidence="8">
    <location>
        <begin position="395"/>
        <end position="414"/>
    </location>
</feature>
<evidence type="ECO:0000256" key="6">
    <source>
        <dbReference type="ARBA" id="ARBA00023136"/>
    </source>
</evidence>
<evidence type="ECO:0000313" key="11">
    <source>
        <dbReference type="Proteomes" id="UP000288168"/>
    </source>
</evidence>
<evidence type="ECO:0000256" key="7">
    <source>
        <dbReference type="RuleBase" id="RU003346"/>
    </source>
</evidence>
<evidence type="ECO:0000256" key="4">
    <source>
        <dbReference type="ARBA" id="ARBA00022692"/>
    </source>
</evidence>
<gene>
    <name evidence="10" type="ORF">CEP54_001840</name>
</gene>
<dbReference type="NCBIfam" id="TIGR00879">
    <property type="entry name" value="SP"/>
    <property type="match status" value="1"/>
</dbReference>
<evidence type="ECO:0000256" key="3">
    <source>
        <dbReference type="ARBA" id="ARBA00022448"/>
    </source>
</evidence>
<dbReference type="FunFam" id="1.20.1250.20:FF:000090">
    <property type="entry name" value="MFS sugar transporter, putative"/>
    <property type="match status" value="1"/>
</dbReference>
<evidence type="ECO:0000259" key="9">
    <source>
        <dbReference type="PROSITE" id="PS50850"/>
    </source>
</evidence>
<dbReference type="GO" id="GO:0016020">
    <property type="term" value="C:membrane"/>
    <property type="evidence" value="ECO:0007669"/>
    <property type="project" value="UniProtKB-SubCell"/>
</dbReference>
<evidence type="ECO:0000313" key="10">
    <source>
        <dbReference type="EMBL" id="RSL70340.1"/>
    </source>
</evidence>
<protein>
    <recommendedName>
        <fullName evidence="9">Major facilitator superfamily (MFS) profile domain-containing protein</fullName>
    </recommendedName>
</protein>
<dbReference type="Proteomes" id="UP000288168">
    <property type="component" value="Unassembled WGS sequence"/>
</dbReference>
<feature type="transmembrane region" description="Helical" evidence="8">
    <location>
        <begin position="104"/>
        <end position="124"/>
    </location>
</feature>
<feature type="transmembrane region" description="Helical" evidence="8">
    <location>
        <begin position="426"/>
        <end position="446"/>
    </location>
</feature>
<feature type="transmembrane region" description="Helical" evidence="8">
    <location>
        <begin position="78"/>
        <end position="98"/>
    </location>
</feature>
<keyword evidence="5 8" id="KW-1133">Transmembrane helix</keyword>
<accession>A0A428QYH6</accession>
<comment type="caution">
    <text evidence="10">The sequence shown here is derived from an EMBL/GenBank/DDBJ whole genome shotgun (WGS) entry which is preliminary data.</text>
</comment>
<evidence type="ECO:0000256" key="8">
    <source>
        <dbReference type="SAM" id="Phobius"/>
    </source>
</evidence>
<dbReference type="OrthoDB" id="6612291at2759"/>
<evidence type="ECO:0000256" key="2">
    <source>
        <dbReference type="ARBA" id="ARBA00010992"/>
    </source>
</evidence>
<dbReference type="PROSITE" id="PS00216">
    <property type="entry name" value="SUGAR_TRANSPORT_1"/>
    <property type="match status" value="1"/>
</dbReference>
<comment type="subcellular location">
    <subcellularLocation>
        <location evidence="1">Membrane</location>
        <topology evidence="1">Multi-pass membrane protein</topology>
    </subcellularLocation>
</comment>
<dbReference type="PROSITE" id="PS50850">
    <property type="entry name" value="MFS"/>
    <property type="match status" value="1"/>
</dbReference>
<feature type="transmembrane region" description="Helical" evidence="8">
    <location>
        <begin position="170"/>
        <end position="191"/>
    </location>
</feature>
<keyword evidence="6 8" id="KW-0472">Membrane</keyword>
<reference evidence="10 11" key="1">
    <citation type="submission" date="2017-06" db="EMBL/GenBank/DDBJ databases">
        <title>Comparative genomic analysis of Ambrosia Fusariam Clade fungi.</title>
        <authorList>
            <person name="Stajich J.E."/>
            <person name="Carrillo J."/>
            <person name="Kijimoto T."/>
            <person name="Eskalen A."/>
            <person name="O'Donnell K."/>
            <person name="Kasson M."/>
        </authorList>
    </citation>
    <scope>NUCLEOTIDE SEQUENCE [LARGE SCALE GENOMIC DNA]</scope>
    <source>
        <strain evidence="10 11">NRRL62584</strain>
    </source>
</reference>
<dbReference type="InterPro" id="IPR003663">
    <property type="entry name" value="Sugar/inositol_transpt"/>
</dbReference>
<dbReference type="GO" id="GO:0005351">
    <property type="term" value="F:carbohydrate:proton symporter activity"/>
    <property type="evidence" value="ECO:0007669"/>
    <property type="project" value="TreeGrafter"/>
</dbReference>
<dbReference type="InterPro" id="IPR036259">
    <property type="entry name" value="MFS_trans_sf"/>
</dbReference>
<feature type="transmembrane region" description="Helical" evidence="8">
    <location>
        <begin position="48"/>
        <end position="71"/>
    </location>
</feature>
<dbReference type="InterPro" id="IPR020846">
    <property type="entry name" value="MFS_dom"/>
</dbReference>
<evidence type="ECO:0000256" key="1">
    <source>
        <dbReference type="ARBA" id="ARBA00004141"/>
    </source>
</evidence>
<feature type="transmembrane region" description="Helical" evidence="8">
    <location>
        <begin position="136"/>
        <end position="158"/>
    </location>
</feature>
<organism evidence="10 11">
    <name type="scientific">Fusarium duplospermum</name>
    <dbReference type="NCBI Taxonomy" id="1325734"/>
    <lineage>
        <taxon>Eukaryota</taxon>
        <taxon>Fungi</taxon>
        <taxon>Dikarya</taxon>
        <taxon>Ascomycota</taxon>
        <taxon>Pezizomycotina</taxon>
        <taxon>Sordariomycetes</taxon>
        <taxon>Hypocreomycetidae</taxon>
        <taxon>Hypocreales</taxon>
        <taxon>Nectriaceae</taxon>
        <taxon>Fusarium</taxon>
        <taxon>Fusarium solani species complex</taxon>
    </lineage>
</organism>
<feature type="transmembrane region" description="Helical" evidence="8">
    <location>
        <begin position="259"/>
        <end position="280"/>
    </location>
</feature>